<dbReference type="AlphaFoldDB" id="A0A9W4SX37"/>
<feature type="non-terminal residue" evidence="1">
    <location>
        <position position="1"/>
    </location>
</feature>
<protein>
    <submittedName>
        <fullName evidence="1">10588_t:CDS:1</fullName>
    </submittedName>
</protein>
<sequence length="49" mass="5980">NIRISTLKHHMEKKHNIKISQVITNQTKLLFPHIDLWPAKEKQERDEYE</sequence>
<evidence type="ECO:0000313" key="1">
    <source>
        <dbReference type="EMBL" id="CAI2182241.1"/>
    </source>
</evidence>
<evidence type="ECO:0000313" key="2">
    <source>
        <dbReference type="Proteomes" id="UP001153678"/>
    </source>
</evidence>
<keyword evidence="2" id="KW-1185">Reference proteome</keyword>
<accession>A0A9W4SX37</accession>
<proteinExistence type="predicted"/>
<dbReference type="EMBL" id="CAMKVN010002701">
    <property type="protein sequence ID" value="CAI2182241.1"/>
    <property type="molecule type" value="Genomic_DNA"/>
</dbReference>
<dbReference type="Proteomes" id="UP001153678">
    <property type="component" value="Unassembled WGS sequence"/>
</dbReference>
<organism evidence="1 2">
    <name type="scientific">Funneliformis geosporum</name>
    <dbReference type="NCBI Taxonomy" id="1117311"/>
    <lineage>
        <taxon>Eukaryota</taxon>
        <taxon>Fungi</taxon>
        <taxon>Fungi incertae sedis</taxon>
        <taxon>Mucoromycota</taxon>
        <taxon>Glomeromycotina</taxon>
        <taxon>Glomeromycetes</taxon>
        <taxon>Glomerales</taxon>
        <taxon>Glomeraceae</taxon>
        <taxon>Funneliformis</taxon>
    </lineage>
</organism>
<gene>
    <name evidence="1" type="ORF">FWILDA_LOCUS10483</name>
</gene>
<name>A0A9W4SX37_9GLOM</name>
<reference evidence="1" key="1">
    <citation type="submission" date="2022-08" db="EMBL/GenBank/DDBJ databases">
        <authorList>
            <person name="Kallberg Y."/>
            <person name="Tangrot J."/>
            <person name="Rosling A."/>
        </authorList>
    </citation>
    <scope>NUCLEOTIDE SEQUENCE</scope>
    <source>
        <strain evidence="1">Wild A</strain>
    </source>
</reference>
<comment type="caution">
    <text evidence="1">The sequence shown here is derived from an EMBL/GenBank/DDBJ whole genome shotgun (WGS) entry which is preliminary data.</text>
</comment>